<name>A0A2W5IC37_9ACTN</name>
<evidence type="ECO:0000259" key="9">
    <source>
        <dbReference type="Pfam" id="PF01757"/>
    </source>
</evidence>
<evidence type="ECO:0000256" key="4">
    <source>
        <dbReference type="ARBA" id="ARBA00022692"/>
    </source>
</evidence>
<dbReference type="InterPro" id="IPR036514">
    <property type="entry name" value="SGNH_hydro_sf"/>
</dbReference>
<dbReference type="PANTHER" id="PTHR23028:SF53">
    <property type="entry name" value="ACYL_TRANSF_3 DOMAIN-CONTAINING PROTEIN"/>
    <property type="match status" value="1"/>
</dbReference>
<dbReference type="Gene3D" id="3.40.50.1110">
    <property type="entry name" value="SGNH hydrolase"/>
    <property type="match status" value="1"/>
</dbReference>
<feature type="transmembrane region" description="Helical" evidence="8">
    <location>
        <begin position="12"/>
        <end position="33"/>
    </location>
</feature>
<evidence type="ECO:0000256" key="6">
    <source>
        <dbReference type="ARBA" id="ARBA00023136"/>
    </source>
</evidence>
<feature type="transmembrane region" description="Helical" evidence="8">
    <location>
        <begin position="341"/>
        <end position="359"/>
    </location>
</feature>
<keyword evidence="6 8" id="KW-0472">Membrane</keyword>
<keyword evidence="4 8" id="KW-0812">Transmembrane</keyword>
<dbReference type="InterPro" id="IPR050879">
    <property type="entry name" value="Acyltransferase_3"/>
</dbReference>
<dbReference type="AlphaFoldDB" id="A0A2W5IC37"/>
<protein>
    <submittedName>
        <fullName evidence="10">Acetyltransferase</fullName>
    </submittedName>
</protein>
<comment type="subcellular location">
    <subcellularLocation>
        <location evidence="1">Cell membrane</location>
        <topology evidence="1">Multi-pass membrane protein</topology>
    </subcellularLocation>
</comment>
<feature type="transmembrane region" description="Helical" evidence="8">
    <location>
        <begin position="39"/>
        <end position="60"/>
    </location>
</feature>
<evidence type="ECO:0000256" key="5">
    <source>
        <dbReference type="ARBA" id="ARBA00022989"/>
    </source>
</evidence>
<feature type="transmembrane region" description="Helical" evidence="8">
    <location>
        <begin position="175"/>
        <end position="196"/>
    </location>
</feature>
<feature type="transmembrane region" description="Helical" evidence="8">
    <location>
        <begin position="243"/>
        <end position="265"/>
    </location>
</feature>
<evidence type="ECO:0000256" key="7">
    <source>
        <dbReference type="ARBA" id="ARBA00023315"/>
    </source>
</evidence>
<proteinExistence type="predicted"/>
<keyword evidence="7" id="KW-0012">Acyltransferase</keyword>
<dbReference type="Proteomes" id="UP000248606">
    <property type="component" value="Unassembled WGS sequence"/>
</dbReference>
<dbReference type="PANTHER" id="PTHR23028">
    <property type="entry name" value="ACETYLTRANSFERASE"/>
    <property type="match status" value="1"/>
</dbReference>
<feature type="transmembrane region" description="Helical" evidence="8">
    <location>
        <begin position="271"/>
        <end position="292"/>
    </location>
</feature>
<evidence type="ECO:0000256" key="8">
    <source>
        <dbReference type="SAM" id="Phobius"/>
    </source>
</evidence>
<reference evidence="10 11" key="1">
    <citation type="submission" date="2017-08" db="EMBL/GenBank/DDBJ databases">
        <title>Infants hospitalized years apart are colonized by the same room-sourced microbial strains.</title>
        <authorList>
            <person name="Brooks B."/>
            <person name="Olm M.R."/>
            <person name="Firek B.A."/>
            <person name="Baker R."/>
            <person name="Thomas B.C."/>
            <person name="Morowitz M.J."/>
            <person name="Banfield J.F."/>
        </authorList>
    </citation>
    <scope>NUCLEOTIDE SEQUENCE [LARGE SCALE GENOMIC DNA]</scope>
    <source>
        <strain evidence="10">S2_006_000_R1_57</strain>
    </source>
</reference>
<organism evidence="10 11">
    <name type="scientific">Lawsonella clevelandensis</name>
    <dbReference type="NCBI Taxonomy" id="1528099"/>
    <lineage>
        <taxon>Bacteria</taxon>
        <taxon>Bacillati</taxon>
        <taxon>Actinomycetota</taxon>
        <taxon>Actinomycetes</taxon>
        <taxon>Mycobacteriales</taxon>
        <taxon>Lawsonellaceae</taxon>
        <taxon>Lawsonella</taxon>
    </lineage>
</organism>
<keyword evidence="2" id="KW-1003">Cell membrane</keyword>
<dbReference type="GO" id="GO:0009103">
    <property type="term" value="P:lipopolysaccharide biosynthetic process"/>
    <property type="evidence" value="ECO:0007669"/>
    <property type="project" value="TreeGrafter"/>
</dbReference>
<accession>A0A2W5IC37</accession>
<evidence type="ECO:0000313" key="11">
    <source>
        <dbReference type="Proteomes" id="UP000248606"/>
    </source>
</evidence>
<dbReference type="RefSeq" id="WP_290595540.1">
    <property type="nucleotide sequence ID" value="NZ_CAKZIO010000003.1"/>
</dbReference>
<keyword evidence="3 10" id="KW-0808">Transferase</keyword>
<dbReference type="GO" id="GO:0005886">
    <property type="term" value="C:plasma membrane"/>
    <property type="evidence" value="ECO:0007669"/>
    <property type="project" value="UniProtKB-SubCell"/>
</dbReference>
<dbReference type="SUPFAM" id="SSF52266">
    <property type="entry name" value="SGNH hydrolase"/>
    <property type="match status" value="1"/>
</dbReference>
<evidence type="ECO:0000256" key="3">
    <source>
        <dbReference type="ARBA" id="ARBA00022679"/>
    </source>
</evidence>
<dbReference type="CDD" id="cd01840">
    <property type="entry name" value="SGNH_hydrolase_yrhL_like"/>
    <property type="match status" value="1"/>
</dbReference>
<comment type="caution">
    <text evidence="10">The sequence shown here is derived from an EMBL/GenBank/DDBJ whole genome shotgun (WGS) entry which is preliminary data.</text>
</comment>
<feature type="transmembrane region" description="Helical" evidence="8">
    <location>
        <begin position="81"/>
        <end position="100"/>
    </location>
</feature>
<evidence type="ECO:0000313" key="10">
    <source>
        <dbReference type="EMBL" id="PZP89685.1"/>
    </source>
</evidence>
<dbReference type="EMBL" id="QFOZ01000001">
    <property type="protein sequence ID" value="PZP89685.1"/>
    <property type="molecule type" value="Genomic_DNA"/>
</dbReference>
<feature type="transmembrane region" description="Helical" evidence="8">
    <location>
        <begin position="202"/>
        <end position="222"/>
    </location>
</feature>
<evidence type="ECO:0000256" key="1">
    <source>
        <dbReference type="ARBA" id="ARBA00004651"/>
    </source>
</evidence>
<dbReference type="Pfam" id="PF01757">
    <property type="entry name" value="Acyl_transf_3"/>
    <property type="match status" value="1"/>
</dbReference>
<gene>
    <name evidence="10" type="ORF">DI579_00455</name>
</gene>
<feature type="transmembrane region" description="Helical" evidence="8">
    <location>
        <begin position="151"/>
        <end position="168"/>
    </location>
</feature>
<evidence type="ECO:0000256" key="2">
    <source>
        <dbReference type="ARBA" id="ARBA00022475"/>
    </source>
</evidence>
<feature type="domain" description="Acyltransferase 3" evidence="9">
    <location>
        <begin position="14"/>
        <end position="357"/>
    </location>
</feature>
<sequence length="616" mass="69103">MTKRPQSARLRRVPGIDGLRGLAVIAVVLYHFFKPVFHGGFLGVDVFFVLSGFLITSLLIREQASTGRVSLKYFWVRRVRRILPAAFTVMAVVAALTLFTKGDSRVGLGWQMLSILTFSNNWVQIAQSHSYFADSAPQVFSHYWSLAVEEQFYVIWPLLFVALCALGLRRKHCLVVTGFLGIVSAVLMGVLVHPGLDPTRVYYGTDTHAFGLLLGAFMAFWMSSQNASQLADSWPKYQTFARFPRLISFNSVIALLGLCVLFVVLPDTGIWTYRGGIVLASLLSGVVLYAIVQEIGPANWIFKSRVLRWLGERSFSLYLWHWPLIVMISEPFRMHGQKHSLIAGFIALAITVPLSALWYRYIETPFRRKGVGETFRTLFSPLAHPRDAKALFSRRLTDTAIILAVLVMAVTSGATAPHKTRIQQNLEAMRVQGTQSKPRPVQQRQHLQHRSFPRGDEITALGDSVMLASLHGLQHAFPGIYVNADISRAWPWAPGYIAQMKRNNTLGHFVVLGLGTNGLATPGEIDQIIDEIGPDHIVILVSPYGDRPWMEESRQQIYAAVRAHKNTYLARWYEAVAANPTIVQEDGIHPGEAGGKLYAREVRNALERWAHYKSRL</sequence>
<dbReference type="InterPro" id="IPR002656">
    <property type="entry name" value="Acyl_transf_3_dom"/>
</dbReference>
<dbReference type="GO" id="GO:0016747">
    <property type="term" value="F:acyltransferase activity, transferring groups other than amino-acyl groups"/>
    <property type="evidence" value="ECO:0007669"/>
    <property type="project" value="InterPro"/>
</dbReference>
<keyword evidence="5 8" id="KW-1133">Transmembrane helix</keyword>